<dbReference type="EMBL" id="CR936257">
    <property type="protein sequence ID" value="CAI50022.1"/>
    <property type="molecule type" value="Genomic_DNA"/>
</dbReference>
<proteinExistence type="predicted"/>
<dbReference type="EnsemblBacteria" id="CAI50022">
    <property type="protein sequence ID" value="CAI50022"/>
    <property type="gene ID" value="NP_3862A"/>
</dbReference>
<evidence type="ECO:0000313" key="2">
    <source>
        <dbReference type="Proteomes" id="UP000002698"/>
    </source>
</evidence>
<dbReference type="KEGG" id="nph:NP_3862A"/>
<dbReference type="AlphaFoldDB" id="A0A1U7EXT4"/>
<dbReference type="GeneID" id="41345104"/>
<dbReference type="HOGENOM" id="CLU_1860759_0_0_2"/>
<sequence>MAVANLVDSYGGAPVDGLISDFHSIEMIGQSSVDSELPKLRIWWDDPDAVDADFVETETCFVEEVYGGGGSQNQSLKIHVADSYEDADLQSSVEFEQVRYARRTVSHPRGGDVSVVVVRFDHHPTQMGEEIIEVHVE</sequence>
<dbReference type="RefSeq" id="WP_011323639.1">
    <property type="nucleotide sequence ID" value="NC_007426.1"/>
</dbReference>
<dbReference type="Proteomes" id="UP000002698">
    <property type="component" value="Chromosome"/>
</dbReference>
<accession>A0A1U7EXT4</accession>
<protein>
    <submittedName>
        <fullName evidence="1">Uncharacterized protein</fullName>
    </submittedName>
</protein>
<gene>
    <name evidence="1" type="ordered locus">NP_3862A</name>
</gene>
<organism evidence="1 2">
    <name type="scientific">Natronomonas pharaonis (strain ATCC 35678 / DSM 2160 / CIP 103997 / JCM 8858 / NBRC 14720 / NCIMB 2260 / Gabara)</name>
    <name type="common">Halobacterium pharaonis</name>
    <dbReference type="NCBI Taxonomy" id="348780"/>
    <lineage>
        <taxon>Archaea</taxon>
        <taxon>Methanobacteriati</taxon>
        <taxon>Methanobacteriota</taxon>
        <taxon>Stenosarchaea group</taxon>
        <taxon>Halobacteria</taxon>
        <taxon>Halobacteriales</taxon>
        <taxon>Natronomonadaceae</taxon>
        <taxon>Natronomonas</taxon>
    </lineage>
</organism>
<keyword evidence="2" id="KW-1185">Reference proteome</keyword>
<evidence type="ECO:0000313" key="1">
    <source>
        <dbReference type="EMBL" id="CAI50022.1"/>
    </source>
</evidence>
<name>A0A1U7EXT4_NATPD</name>
<reference evidence="1 2" key="1">
    <citation type="journal article" date="2005" name="Genome Res.">
        <title>Living with two extremes: conclusions from the genome sequence of Natronomonas pharaonis.</title>
        <authorList>
            <person name="Falb M."/>
            <person name="Pfeiffer F."/>
            <person name="Palm P."/>
            <person name="Rodewald K."/>
            <person name="Hickmann V."/>
            <person name="Tittor J."/>
            <person name="Oesterhelt D."/>
        </authorList>
    </citation>
    <scope>NUCLEOTIDE SEQUENCE [LARGE SCALE GENOMIC DNA]</scope>
    <source>
        <strain evidence="2">ATCC 35678 / DSM 2160 / CIP 103997 / JCM 8858 / NBRC 14720 / NCIMB 2260 / Gabara</strain>
    </source>
</reference>